<dbReference type="InterPro" id="IPR015421">
    <property type="entry name" value="PyrdxlP-dep_Trfase_major"/>
</dbReference>
<dbReference type="InterPro" id="IPR000192">
    <property type="entry name" value="Aminotrans_V_dom"/>
</dbReference>
<dbReference type="InterPro" id="IPR015422">
    <property type="entry name" value="PyrdxlP-dep_Trfase_small"/>
</dbReference>
<dbReference type="RefSeq" id="WP_091350970.1">
    <property type="nucleotide sequence ID" value="NZ_FOIF01000031.1"/>
</dbReference>
<dbReference type="CDD" id="cd06453">
    <property type="entry name" value="SufS_like"/>
    <property type="match status" value="1"/>
</dbReference>
<name>A0A1I0B320_9FIRM</name>
<dbReference type="OrthoDB" id="9804366at2"/>
<dbReference type="InterPro" id="IPR016454">
    <property type="entry name" value="Cysteine_dSase"/>
</dbReference>
<evidence type="ECO:0000313" key="11">
    <source>
        <dbReference type="Proteomes" id="UP000243819"/>
    </source>
</evidence>
<dbReference type="InterPro" id="IPR010970">
    <property type="entry name" value="Cys_dSase_SufS"/>
</dbReference>
<dbReference type="Gene3D" id="3.40.640.10">
    <property type="entry name" value="Type I PLP-dependent aspartate aminotransferase-like (Major domain)"/>
    <property type="match status" value="1"/>
</dbReference>
<keyword evidence="4" id="KW-0808">Transferase</keyword>
<evidence type="ECO:0000256" key="3">
    <source>
        <dbReference type="ARBA" id="ARBA00012239"/>
    </source>
</evidence>
<reference evidence="11" key="1">
    <citation type="submission" date="2016-10" db="EMBL/GenBank/DDBJ databases">
        <authorList>
            <person name="Varghese N."/>
            <person name="Submissions S."/>
        </authorList>
    </citation>
    <scope>NUCLEOTIDE SEQUENCE [LARGE SCALE GENOMIC DNA]</scope>
    <source>
        <strain evidence="11">DSM 13577</strain>
    </source>
</reference>
<dbReference type="InterPro" id="IPR015424">
    <property type="entry name" value="PyrdxlP-dep_Trfase"/>
</dbReference>
<evidence type="ECO:0000256" key="4">
    <source>
        <dbReference type="ARBA" id="ARBA00022679"/>
    </source>
</evidence>
<dbReference type="EMBL" id="FOIF01000031">
    <property type="protein sequence ID" value="SET01116.1"/>
    <property type="molecule type" value="Genomic_DNA"/>
</dbReference>
<dbReference type="InterPro" id="IPR010969">
    <property type="entry name" value="Cys_dSase-rel_unknwn_funct"/>
</dbReference>
<evidence type="ECO:0000256" key="6">
    <source>
        <dbReference type="ARBA" id="ARBA00050776"/>
    </source>
</evidence>
<dbReference type="STRING" id="1120990.SAMN03080614_10315"/>
<dbReference type="NCBIfam" id="TIGR01977">
    <property type="entry name" value="am_tr_V_EF2568"/>
    <property type="match status" value="1"/>
</dbReference>
<comment type="similarity">
    <text evidence="2">Belongs to the class-V pyridoxal-phosphate-dependent aminotransferase family. Csd subfamily.</text>
</comment>
<dbReference type="PANTHER" id="PTHR43586:SF4">
    <property type="entry name" value="ISOPENICILLIN N EPIMERASE"/>
    <property type="match status" value="1"/>
</dbReference>
<dbReference type="GO" id="GO:0030170">
    <property type="term" value="F:pyridoxal phosphate binding"/>
    <property type="evidence" value="ECO:0007669"/>
    <property type="project" value="InterPro"/>
</dbReference>
<evidence type="ECO:0000256" key="7">
    <source>
        <dbReference type="RuleBase" id="RU004504"/>
    </source>
</evidence>
<comment type="catalytic activity">
    <reaction evidence="6">
        <text>(sulfur carrier)-H + L-cysteine = (sulfur carrier)-SH + L-alanine</text>
        <dbReference type="Rhea" id="RHEA:43892"/>
        <dbReference type="Rhea" id="RHEA-COMP:14737"/>
        <dbReference type="Rhea" id="RHEA-COMP:14739"/>
        <dbReference type="ChEBI" id="CHEBI:29917"/>
        <dbReference type="ChEBI" id="CHEBI:35235"/>
        <dbReference type="ChEBI" id="CHEBI:57972"/>
        <dbReference type="ChEBI" id="CHEBI:64428"/>
        <dbReference type="EC" id="2.8.1.7"/>
    </reaction>
</comment>
<keyword evidence="5" id="KW-0663">Pyridoxal phosphate</keyword>
<evidence type="ECO:0000313" key="10">
    <source>
        <dbReference type="EMBL" id="SET01116.1"/>
    </source>
</evidence>
<dbReference type="Gene3D" id="3.90.1150.10">
    <property type="entry name" value="Aspartate Aminotransferase, domain 1"/>
    <property type="match status" value="1"/>
</dbReference>
<evidence type="ECO:0000256" key="2">
    <source>
        <dbReference type="ARBA" id="ARBA00010447"/>
    </source>
</evidence>
<dbReference type="PIRSF" id="PIRSF005572">
    <property type="entry name" value="NifS"/>
    <property type="match status" value="1"/>
</dbReference>
<dbReference type="Pfam" id="PF00266">
    <property type="entry name" value="Aminotran_5"/>
    <property type="match status" value="1"/>
</dbReference>
<dbReference type="EC" id="2.8.1.7" evidence="3"/>
<gene>
    <name evidence="10" type="ORF">SAMN03080614_10315</name>
</gene>
<dbReference type="GO" id="GO:0031071">
    <property type="term" value="F:cysteine desulfurase activity"/>
    <property type="evidence" value="ECO:0007669"/>
    <property type="project" value="UniProtKB-EC"/>
</dbReference>
<dbReference type="AlphaFoldDB" id="A0A1I0B320"/>
<evidence type="ECO:0000256" key="1">
    <source>
        <dbReference type="ARBA" id="ARBA00001933"/>
    </source>
</evidence>
<dbReference type="SUPFAM" id="SSF53383">
    <property type="entry name" value="PLP-dependent transferases"/>
    <property type="match status" value="1"/>
</dbReference>
<evidence type="ECO:0000259" key="9">
    <source>
        <dbReference type="Pfam" id="PF00266"/>
    </source>
</evidence>
<evidence type="ECO:0000256" key="5">
    <source>
        <dbReference type="ARBA" id="ARBA00022898"/>
    </source>
</evidence>
<dbReference type="GO" id="GO:0006534">
    <property type="term" value="P:cysteine metabolic process"/>
    <property type="evidence" value="ECO:0007669"/>
    <property type="project" value="InterPro"/>
</dbReference>
<organism evidence="10 11">
    <name type="scientific">Anaerobranca gottschalkii DSM 13577</name>
    <dbReference type="NCBI Taxonomy" id="1120990"/>
    <lineage>
        <taxon>Bacteria</taxon>
        <taxon>Bacillati</taxon>
        <taxon>Bacillota</taxon>
        <taxon>Clostridia</taxon>
        <taxon>Eubacteriales</taxon>
        <taxon>Proteinivoracaceae</taxon>
        <taxon>Anaerobranca</taxon>
    </lineage>
</organism>
<feature type="domain" description="Aminotransferase class V" evidence="9">
    <location>
        <begin position="2"/>
        <end position="368"/>
    </location>
</feature>
<comment type="cofactor">
    <cofactor evidence="1 7">
        <name>pyridoxal 5'-phosphate</name>
        <dbReference type="ChEBI" id="CHEBI:597326"/>
    </cofactor>
</comment>
<dbReference type="InterPro" id="IPR020578">
    <property type="entry name" value="Aminotrans_V_PyrdxlP_BS"/>
</dbReference>
<dbReference type="Proteomes" id="UP000243819">
    <property type="component" value="Unassembled WGS sequence"/>
</dbReference>
<dbReference type="PANTHER" id="PTHR43586">
    <property type="entry name" value="CYSTEINE DESULFURASE"/>
    <property type="match status" value="1"/>
</dbReference>
<evidence type="ECO:0000256" key="8">
    <source>
        <dbReference type="SAM" id="MobiDB-lite"/>
    </source>
</evidence>
<dbReference type="PROSITE" id="PS00595">
    <property type="entry name" value="AA_TRANSFER_CLASS_5"/>
    <property type="match status" value="1"/>
</dbReference>
<proteinExistence type="inferred from homology"/>
<accession>A0A1I0B320</accession>
<keyword evidence="11" id="KW-1185">Reference proteome</keyword>
<protein>
    <recommendedName>
        <fullName evidence="3">cysteine desulfurase</fullName>
        <ecNumber evidence="3">2.8.1.7</ecNumber>
    </recommendedName>
</protein>
<sequence length="378" mass="41796">MIYLDNGATSFPKPENVYKAHDYAFRNYGANPGRGGHSLARECARVIYNTREKIREFIKANSTREIIFTSNTTEALNQGILGVVSEGDHIIISKLEHNSVWRPVEWLRKNFKIELDFCEHDKEGYIILEDLERKIKKNTKLVVINHCSNVFGTMQNLSAIGQITRNKGVLLLVDGAQSLGFEEIDVQRMGIDMLAFAGHKGLLGPMGTGGLYVREDIILKPLKTGGTGSKSESPEVPAKGPERYESGTMNTAGIYALGAGVDFINEQGLDKIKSHKLNLLKRLIDGLEGIVTFYGPQSLENRGPVISFNLGDMASTDVAFILDTVYNIAVRAGLHCSPLAHKFFGTLEQGTIRVTPGIFNTIEEIDILIKAIKEIRES</sequence>
<feature type="region of interest" description="Disordered" evidence="8">
    <location>
        <begin position="223"/>
        <end position="244"/>
    </location>
</feature>